<dbReference type="Proteomes" id="UP001341281">
    <property type="component" value="Chromosome 10"/>
</dbReference>
<reference evidence="1 2" key="1">
    <citation type="submission" date="2024-02" db="EMBL/GenBank/DDBJ databases">
        <title>High-quality chromosome-scale genome assembly of Pensacola bahiagrass (Paspalum notatum Flugge var. saurae).</title>
        <authorList>
            <person name="Vega J.M."/>
            <person name="Podio M."/>
            <person name="Orjuela J."/>
            <person name="Siena L.A."/>
            <person name="Pessino S.C."/>
            <person name="Combes M.C."/>
            <person name="Mariac C."/>
            <person name="Albertini E."/>
            <person name="Pupilli F."/>
            <person name="Ortiz J.P.A."/>
            <person name="Leblanc O."/>
        </authorList>
    </citation>
    <scope>NUCLEOTIDE SEQUENCE [LARGE SCALE GENOMIC DNA]</scope>
    <source>
        <strain evidence="1">R1</strain>
        <tissue evidence="1">Leaf</tissue>
    </source>
</reference>
<sequence length="74" mass="8145">MSTLSPLRIASMLGGVRLPTLSPKTSRKLFWTLGNYGSTVFDGAQPQWKTVLSQVANEGHLWCLARASDLQELL</sequence>
<dbReference type="AlphaFoldDB" id="A0AAQ3XEY0"/>
<gene>
    <name evidence="1" type="ORF">U9M48_042153</name>
</gene>
<proteinExistence type="predicted"/>
<evidence type="ECO:0000313" key="2">
    <source>
        <dbReference type="Proteomes" id="UP001341281"/>
    </source>
</evidence>
<organism evidence="1 2">
    <name type="scientific">Paspalum notatum var. saurae</name>
    <dbReference type="NCBI Taxonomy" id="547442"/>
    <lineage>
        <taxon>Eukaryota</taxon>
        <taxon>Viridiplantae</taxon>
        <taxon>Streptophyta</taxon>
        <taxon>Embryophyta</taxon>
        <taxon>Tracheophyta</taxon>
        <taxon>Spermatophyta</taxon>
        <taxon>Magnoliopsida</taxon>
        <taxon>Liliopsida</taxon>
        <taxon>Poales</taxon>
        <taxon>Poaceae</taxon>
        <taxon>PACMAD clade</taxon>
        <taxon>Panicoideae</taxon>
        <taxon>Andropogonodae</taxon>
        <taxon>Paspaleae</taxon>
        <taxon>Paspalinae</taxon>
        <taxon>Paspalum</taxon>
    </lineage>
</organism>
<evidence type="ECO:0000313" key="1">
    <source>
        <dbReference type="EMBL" id="WVZ96523.1"/>
    </source>
</evidence>
<accession>A0AAQ3XEY0</accession>
<protein>
    <submittedName>
        <fullName evidence="1">Uncharacterized protein</fullName>
    </submittedName>
</protein>
<name>A0AAQ3XEY0_PASNO</name>
<keyword evidence="2" id="KW-1185">Reference proteome</keyword>
<dbReference type="EMBL" id="CP144754">
    <property type="protein sequence ID" value="WVZ96523.1"/>
    <property type="molecule type" value="Genomic_DNA"/>
</dbReference>